<dbReference type="KEGG" id="vg:13826787"/>
<protein>
    <recommendedName>
        <fullName evidence="1">Cyclic-phosphate processing Receiver domain-containing protein</fullName>
    </recommendedName>
</protein>
<accession>J9QKZ7</accession>
<gene>
    <name evidence="2" type="ORF">My1_085</name>
</gene>
<evidence type="ECO:0000313" key="3">
    <source>
        <dbReference type="Proteomes" id="UP000006280"/>
    </source>
</evidence>
<dbReference type="OrthoDB" id="16108at10239"/>
<dbReference type="GeneID" id="13826787"/>
<dbReference type="Proteomes" id="UP000006280">
    <property type="component" value="Segment"/>
</dbReference>
<proteinExistence type="predicted"/>
<dbReference type="RefSeq" id="YP_006906337.1">
    <property type="nucleotide sequence ID" value="NC_018837.1"/>
</dbReference>
<keyword evidence="3" id="KW-1185">Reference proteome</keyword>
<dbReference type="InterPro" id="IPR046909">
    <property type="entry name" value="cREC_REC"/>
</dbReference>
<dbReference type="Pfam" id="PF20274">
    <property type="entry name" value="cREC_REC"/>
    <property type="match status" value="1"/>
</dbReference>
<sequence>MLHILFDDVRNLEGMDIIARTTEAMHSLIELHLIKGCYLYMDNDLGASEEGYDILTTILTKTDNRPAYVHLVTSNPVARIRMQQLLEAEGYTAYIGGVTWENNLN</sequence>
<evidence type="ECO:0000313" key="2">
    <source>
        <dbReference type="EMBL" id="AFQ22244.1"/>
    </source>
</evidence>
<dbReference type="EMBL" id="JX195166">
    <property type="protein sequence ID" value="AFQ22244.1"/>
    <property type="molecule type" value="Genomic_DNA"/>
</dbReference>
<feature type="domain" description="Cyclic-phosphate processing Receiver" evidence="1">
    <location>
        <begin position="3"/>
        <end position="87"/>
    </location>
</feature>
<reference evidence="2 3" key="1">
    <citation type="journal article" date="2012" name="J. Virol.">
        <title>Complete Genome Sequence of Pectobacterium carotovorum subsp. carotovorum Bacteriophage My1.</title>
        <authorList>
            <person name="Lee D.H."/>
            <person name="Lee J.H."/>
            <person name="Shin H."/>
            <person name="Ji S."/>
            <person name="Roh E."/>
            <person name="Jung K."/>
            <person name="Ryu S."/>
            <person name="Choi J."/>
            <person name="Heu S."/>
        </authorList>
    </citation>
    <scope>NUCLEOTIDE SEQUENCE [LARGE SCALE GENOMIC DNA]</scope>
</reference>
<organism evidence="2 3">
    <name type="scientific">Pectobacterium phage My1</name>
    <dbReference type="NCBI Taxonomy" id="1204539"/>
    <lineage>
        <taxon>Viruses</taxon>
        <taxon>Duplodnaviria</taxon>
        <taxon>Heunggongvirae</taxon>
        <taxon>Uroviricota</taxon>
        <taxon>Caudoviricetes</taxon>
        <taxon>Demerecviridae</taxon>
        <taxon>Mccorquodalevirinae</taxon>
        <taxon>Myunavirus</taxon>
        <taxon>Myunavirus My1</taxon>
    </lineage>
</organism>
<name>J9QKZ7_9CAUD</name>
<evidence type="ECO:0000259" key="1">
    <source>
        <dbReference type="Pfam" id="PF20274"/>
    </source>
</evidence>